<keyword evidence="8 13" id="KW-0401">Integrin</keyword>
<sequence length="776" mass="87016">YSVTSGHYFGLSRRYFAAGAPRNDDMKGRVLVFSYDVNEKKLIIKNILTGTQHGEYFGSAITSCDVDGDGDDELIVGAPLWSETGDEGRVYIFHNRYYSYMELSSSIDGTVENGRFGSSVMCLGDIDKDGYQDIAVGAPYENDHGAVFIFNGQQKGLSTTWSQKITGDQFPETLKGFGISISEPRDVDGNGYPDFAVGAFKSSHAVLFRSHSVIHVNIDVDLDDNFKLETNSSSFFIKVCCSYDGIRAPDSIRIIKQLTIDPMEGRAYLQTIRKINGSYHAFDELSYGKTRCERFKILLQENLINVFDPIEIKASIILDTPEIDNQNAESRDNFCYNCPVINKQRSKTEDVIKLPFAVDCGPDDVCRSNITLDVTTNFEGNRYIIGTRQAINVSINVNNYGEGAYQAYLNIFLPIFLTLASVPLNCDEHTKDNGELIVCSIGNPLKDNQTVLLEIDVMVNSDRKQTNLEISVDTQSENINYANSKVNLTIFFDVDVDIAVAGKAQEDLYSYFNDTENALDTMRFDHIYEVRKFGVTSIEQAILKVLIPTHLMDGGNLIDIATINRTELSLPKTIINRHNSFCSNGTIEDHTEFKYDNYSIEKINIKDNFVNVLTDDRTFYVNCSNPLIICTTIYCVLQTPLNLSTVAEIKFTMDLKIKNLRENILEEKDIVYFVSSGHVNISLPEGIVQINNNNSDHVAIGTTFVESPIAKPVAVWIIAFSVVLGIILLIILIIVLVKIGFFNRRKKEELEALKADDNRQDQTLEMNSSTEVLDTN</sequence>
<dbReference type="GO" id="GO:0007160">
    <property type="term" value="P:cell-matrix adhesion"/>
    <property type="evidence" value="ECO:0007669"/>
    <property type="project" value="TreeGrafter"/>
</dbReference>
<protein>
    <submittedName>
        <fullName evidence="16">Uncharacterized protein</fullName>
    </submittedName>
</protein>
<evidence type="ECO:0000256" key="4">
    <source>
        <dbReference type="ARBA" id="ARBA00022729"/>
    </source>
</evidence>
<evidence type="ECO:0000256" key="5">
    <source>
        <dbReference type="ARBA" id="ARBA00022737"/>
    </source>
</evidence>
<comment type="subcellular location">
    <subcellularLocation>
        <location evidence="1 13">Membrane</location>
        <topology evidence="1 13">Single-pass type I membrane protein</topology>
    </subcellularLocation>
</comment>
<feature type="repeat" description="FG-GAP" evidence="12">
    <location>
        <begin position="102"/>
        <end position="159"/>
    </location>
</feature>
<proteinExistence type="inferred from homology"/>
<dbReference type="InterPro" id="IPR000413">
    <property type="entry name" value="Integrin_alpha"/>
</dbReference>
<feature type="domain" description="Integrin alpha first immunoglubulin-like" evidence="14">
    <location>
        <begin position="229"/>
        <end position="349"/>
    </location>
</feature>
<dbReference type="GO" id="GO:0008305">
    <property type="term" value="C:integrin complex"/>
    <property type="evidence" value="ECO:0007669"/>
    <property type="project" value="InterPro"/>
</dbReference>
<dbReference type="GO" id="GO:0009897">
    <property type="term" value="C:external side of plasma membrane"/>
    <property type="evidence" value="ECO:0007669"/>
    <property type="project" value="TreeGrafter"/>
</dbReference>
<dbReference type="PANTHER" id="PTHR23220">
    <property type="entry name" value="INTEGRIN ALPHA"/>
    <property type="match status" value="1"/>
</dbReference>
<organism evidence="16 17">
    <name type="scientific">Cotesia glomerata</name>
    <name type="common">Lepidopteran parasitic wasp</name>
    <name type="synonym">Apanteles glomeratus</name>
    <dbReference type="NCBI Taxonomy" id="32391"/>
    <lineage>
        <taxon>Eukaryota</taxon>
        <taxon>Metazoa</taxon>
        <taxon>Ecdysozoa</taxon>
        <taxon>Arthropoda</taxon>
        <taxon>Hexapoda</taxon>
        <taxon>Insecta</taxon>
        <taxon>Pterygota</taxon>
        <taxon>Neoptera</taxon>
        <taxon>Endopterygota</taxon>
        <taxon>Hymenoptera</taxon>
        <taxon>Apocrita</taxon>
        <taxon>Ichneumonoidea</taxon>
        <taxon>Braconidae</taxon>
        <taxon>Microgastrinae</taxon>
        <taxon>Cotesia</taxon>
    </lineage>
</organism>
<feature type="non-terminal residue" evidence="16">
    <location>
        <position position="1"/>
    </location>
</feature>
<keyword evidence="7 13" id="KW-1133">Transmembrane helix</keyword>
<comment type="caution">
    <text evidence="16">The sequence shown here is derived from an EMBL/GenBank/DDBJ whole genome shotgun (WGS) entry which is preliminary data.</text>
</comment>
<dbReference type="GO" id="GO:0048513">
    <property type="term" value="P:animal organ development"/>
    <property type="evidence" value="ECO:0007669"/>
    <property type="project" value="UniProtKB-ARBA"/>
</dbReference>
<feature type="repeat" description="FG-GAP" evidence="12">
    <location>
        <begin position="163"/>
        <end position="225"/>
    </location>
</feature>
<dbReference type="Pfam" id="PF01839">
    <property type="entry name" value="FG-GAP"/>
    <property type="match status" value="2"/>
</dbReference>
<accession>A0AAV7IGT0</accession>
<keyword evidence="9 13" id="KW-0472">Membrane</keyword>
<evidence type="ECO:0000256" key="1">
    <source>
        <dbReference type="ARBA" id="ARBA00004479"/>
    </source>
</evidence>
<dbReference type="EMBL" id="JAHXZJ010001494">
    <property type="protein sequence ID" value="KAH0551292.1"/>
    <property type="molecule type" value="Genomic_DNA"/>
</dbReference>
<keyword evidence="10 13" id="KW-0675">Receptor</keyword>
<dbReference type="SUPFAM" id="SSF69318">
    <property type="entry name" value="Integrin alpha N-terminal domain"/>
    <property type="match status" value="1"/>
</dbReference>
<dbReference type="SMART" id="SM00191">
    <property type="entry name" value="Int_alpha"/>
    <property type="match status" value="3"/>
</dbReference>
<dbReference type="Pfam" id="PF20805">
    <property type="entry name" value="Integrin_A_Ig_2"/>
    <property type="match status" value="1"/>
</dbReference>
<evidence type="ECO:0000256" key="8">
    <source>
        <dbReference type="ARBA" id="ARBA00023037"/>
    </source>
</evidence>
<evidence type="ECO:0000256" key="2">
    <source>
        <dbReference type="ARBA" id="ARBA00008054"/>
    </source>
</evidence>
<evidence type="ECO:0000256" key="6">
    <source>
        <dbReference type="ARBA" id="ARBA00022889"/>
    </source>
</evidence>
<keyword evidence="11" id="KW-0325">Glycoprotein</keyword>
<keyword evidence="6 13" id="KW-0130">Cell adhesion</keyword>
<evidence type="ECO:0000256" key="13">
    <source>
        <dbReference type="RuleBase" id="RU003762"/>
    </source>
</evidence>
<evidence type="ECO:0000313" key="17">
    <source>
        <dbReference type="Proteomes" id="UP000826195"/>
    </source>
</evidence>
<dbReference type="GO" id="GO:0033627">
    <property type="term" value="P:cell adhesion mediated by integrin"/>
    <property type="evidence" value="ECO:0007669"/>
    <property type="project" value="TreeGrafter"/>
</dbReference>
<dbReference type="AlphaFoldDB" id="A0AAV7IGT0"/>
<evidence type="ECO:0000256" key="9">
    <source>
        <dbReference type="ARBA" id="ARBA00023136"/>
    </source>
</evidence>
<reference evidence="16 17" key="1">
    <citation type="journal article" date="2021" name="J. Hered.">
        <title>A chromosome-level genome assembly of the parasitoid wasp, Cotesia glomerata (Hymenoptera: Braconidae).</title>
        <authorList>
            <person name="Pinto B.J."/>
            <person name="Weis J.J."/>
            <person name="Gamble T."/>
            <person name="Ode P.J."/>
            <person name="Paul R."/>
            <person name="Zaspel J.M."/>
        </authorList>
    </citation>
    <scope>NUCLEOTIDE SEQUENCE [LARGE SCALE GENOMIC DNA]</scope>
    <source>
        <strain evidence="16">CgM1</strain>
    </source>
</reference>
<feature type="domain" description="Integrin alpha second immunoglobulin-like" evidence="15">
    <location>
        <begin position="360"/>
        <end position="488"/>
    </location>
</feature>
<keyword evidence="4" id="KW-0732">Signal</keyword>
<dbReference type="PRINTS" id="PR01185">
    <property type="entry name" value="INTEGRINA"/>
</dbReference>
<dbReference type="Proteomes" id="UP000826195">
    <property type="component" value="Unassembled WGS sequence"/>
</dbReference>
<dbReference type="GO" id="GO:0007157">
    <property type="term" value="P:heterophilic cell-cell adhesion via plasma membrane cell adhesion molecules"/>
    <property type="evidence" value="ECO:0007669"/>
    <property type="project" value="UniProtKB-ARBA"/>
</dbReference>
<dbReference type="Pfam" id="PF08441">
    <property type="entry name" value="Integrin_A_Ig_1"/>
    <property type="match status" value="1"/>
</dbReference>
<evidence type="ECO:0000256" key="10">
    <source>
        <dbReference type="ARBA" id="ARBA00023170"/>
    </source>
</evidence>
<dbReference type="Gene3D" id="2.60.40.1530">
    <property type="entry name" value="ntegrin, alpha v. Chain A, domain 4"/>
    <property type="match status" value="1"/>
</dbReference>
<comment type="similarity">
    <text evidence="2 13">Belongs to the integrin alpha chain family.</text>
</comment>
<dbReference type="Gene3D" id="2.60.40.1510">
    <property type="entry name" value="ntegrin, alpha v. Chain A, domain 3"/>
    <property type="match status" value="1"/>
</dbReference>
<dbReference type="Gene3D" id="2.130.10.130">
    <property type="entry name" value="Integrin alpha, N-terminal"/>
    <property type="match status" value="1"/>
</dbReference>
<dbReference type="PROSITE" id="PS51470">
    <property type="entry name" value="FG_GAP"/>
    <property type="match status" value="3"/>
</dbReference>
<name>A0AAV7IGT0_COTGL</name>
<evidence type="ECO:0000259" key="15">
    <source>
        <dbReference type="Pfam" id="PF20805"/>
    </source>
</evidence>
<keyword evidence="17" id="KW-1185">Reference proteome</keyword>
<keyword evidence="3 13" id="KW-0812">Transmembrane</keyword>
<dbReference type="InterPro" id="IPR013519">
    <property type="entry name" value="Int_alpha_beta-p"/>
</dbReference>
<feature type="repeat" description="FG-GAP" evidence="12">
    <location>
        <begin position="43"/>
        <end position="101"/>
    </location>
</feature>
<dbReference type="InterPro" id="IPR028994">
    <property type="entry name" value="Integrin_alpha_N"/>
</dbReference>
<dbReference type="GO" id="GO:0007229">
    <property type="term" value="P:integrin-mediated signaling pathway"/>
    <property type="evidence" value="ECO:0007669"/>
    <property type="project" value="UniProtKB-KW"/>
</dbReference>
<evidence type="ECO:0000256" key="11">
    <source>
        <dbReference type="ARBA" id="ARBA00023180"/>
    </source>
</evidence>
<dbReference type="InterPro" id="IPR013517">
    <property type="entry name" value="FG-GAP"/>
</dbReference>
<evidence type="ECO:0000259" key="14">
    <source>
        <dbReference type="Pfam" id="PF08441"/>
    </source>
</evidence>
<evidence type="ECO:0000313" key="16">
    <source>
        <dbReference type="EMBL" id="KAH0551292.1"/>
    </source>
</evidence>
<dbReference type="SUPFAM" id="SSF69179">
    <property type="entry name" value="Integrin domains"/>
    <property type="match status" value="2"/>
</dbReference>
<dbReference type="InterPro" id="IPR032695">
    <property type="entry name" value="Integrin_dom_sf"/>
</dbReference>
<dbReference type="Gene3D" id="2.60.40.1460">
    <property type="entry name" value="Integrin domains. Chain A, domain 2"/>
    <property type="match status" value="1"/>
</dbReference>
<keyword evidence="5" id="KW-0677">Repeat</keyword>
<dbReference type="Gene3D" id="1.20.5.930">
    <property type="entry name" value="Bicelle-embedded integrin alpha(iib) transmembrane segment"/>
    <property type="match status" value="1"/>
</dbReference>
<dbReference type="GO" id="GO:0005178">
    <property type="term" value="F:integrin binding"/>
    <property type="evidence" value="ECO:0007669"/>
    <property type="project" value="TreeGrafter"/>
</dbReference>
<gene>
    <name evidence="16" type="ORF">KQX54_000049</name>
</gene>
<dbReference type="InterPro" id="IPR013649">
    <property type="entry name" value="Integrin_alpha_Ig-like_1"/>
</dbReference>
<evidence type="ECO:0000256" key="12">
    <source>
        <dbReference type="PROSITE-ProRule" id="PRU00803"/>
    </source>
</evidence>
<evidence type="ECO:0000256" key="3">
    <source>
        <dbReference type="ARBA" id="ARBA00022692"/>
    </source>
</evidence>
<evidence type="ECO:0000256" key="7">
    <source>
        <dbReference type="ARBA" id="ARBA00022989"/>
    </source>
</evidence>
<feature type="transmembrane region" description="Helical" evidence="13">
    <location>
        <begin position="713"/>
        <end position="737"/>
    </location>
</feature>
<dbReference type="InterPro" id="IPR048285">
    <property type="entry name" value="Integrin_alpha_Ig-like_2"/>
</dbReference>
<dbReference type="PANTHER" id="PTHR23220:SF83">
    <property type="entry name" value="INTEGRIN ALPHA-PS3-RELATED"/>
    <property type="match status" value="1"/>
</dbReference>